<gene>
    <name evidence="1" type="ORF">HMI46_12610</name>
</gene>
<name>A0AAP6ZWQ0_PAEAL</name>
<proteinExistence type="predicted"/>
<protein>
    <submittedName>
        <fullName evidence="1">Uncharacterized protein</fullName>
    </submittedName>
</protein>
<accession>A0AAP6ZWQ0</accession>
<evidence type="ECO:0000313" key="1">
    <source>
        <dbReference type="EMBL" id="NOJ71400.1"/>
    </source>
</evidence>
<comment type="caution">
    <text evidence="1">The sequence shown here is derived from an EMBL/GenBank/DDBJ whole genome shotgun (WGS) entry which is preliminary data.</text>
</comment>
<dbReference type="EMBL" id="JABFOR010000013">
    <property type="protein sequence ID" value="NOJ71400.1"/>
    <property type="molecule type" value="Genomic_DNA"/>
</dbReference>
<dbReference type="RefSeq" id="WP_163977581.1">
    <property type="nucleotide sequence ID" value="NZ_JABFOR010000013.1"/>
</dbReference>
<sequence length="213" mass="23650">MTLELGDHVWYWNGNISLDQNIPRALWFPGSNPHDPNDYQGHGKEIYNYVIHADEIARGRPHMRNYEGSFAWLNNNPGNITGRPGGLDFGQYPGKFNWHNFLIFPTWSDGFNAIALLLRSPAYVDLSILDGFKKYAPASDGNNPVAYANAVAAALSHEGITVNTRIGDLTDDQMLVMQNKIQEVEGAIPGNSLAWDSEDIPTEIASQLPPSVR</sequence>
<reference evidence="1 2" key="1">
    <citation type="submission" date="2020-05" db="EMBL/GenBank/DDBJ databases">
        <title>Whole genome sequencing and identification of novel metabolites from Paenibacillus alvei strain JR949.</title>
        <authorList>
            <person name="Rajendhran J."/>
            <person name="Sree Pranav P."/>
            <person name="Mahalakshmi B."/>
            <person name="Karthikeyan R."/>
        </authorList>
    </citation>
    <scope>NUCLEOTIDE SEQUENCE [LARGE SCALE GENOMIC DNA]</scope>
    <source>
        <strain evidence="1 2">JR949</strain>
    </source>
</reference>
<dbReference type="Proteomes" id="UP000552038">
    <property type="component" value="Unassembled WGS sequence"/>
</dbReference>
<evidence type="ECO:0000313" key="2">
    <source>
        <dbReference type="Proteomes" id="UP000552038"/>
    </source>
</evidence>
<dbReference type="AlphaFoldDB" id="A0AAP6ZWQ0"/>
<organism evidence="1 2">
    <name type="scientific">Paenibacillus alvei</name>
    <name type="common">Bacillus alvei</name>
    <dbReference type="NCBI Taxonomy" id="44250"/>
    <lineage>
        <taxon>Bacteria</taxon>
        <taxon>Bacillati</taxon>
        <taxon>Bacillota</taxon>
        <taxon>Bacilli</taxon>
        <taxon>Bacillales</taxon>
        <taxon>Paenibacillaceae</taxon>
        <taxon>Paenibacillus</taxon>
    </lineage>
</organism>